<evidence type="ECO:0000256" key="1">
    <source>
        <dbReference type="SAM" id="MobiDB-lite"/>
    </source>
</evidence>
<dbReference type="EnsemblPlants" id="ONIVA03G26060.3">
    <property type="protein sequence ID" value="ONIVA03G26060.3"/>
    <property type="gene ID" value="ONIVA03G26060"/>
</dbReference>
<feature type="compositionally biased region" description="Basic residues" evidence="1">
    <location>
        <begin position="69"/>
        <end position="85"/>
    </location>
</feature>
<evidence type="ECO:0000313" key="3">
    <source>
        <dbReference type="Proteomes" id="UP000006591"/>
    </source>
</evidence>
<evidence type="ECO:0000313" key="2">
    <source>
        <dbReference type="EnsemblPlants" id="ONIVA03G26060.3"/>
    </source>
</evidence>
<feature type="region of interest" description="Disordered" evidence="1">
    <location>
        <begin position="59"/>
        <end position="87"/>
    </location>
</feature>
<dbReference type="Proteomes" id="UP000006591">
    <property type="component" value="Chromosome 3"/>
</dbReference>
<reference evidence="2" key="1">
    <citation type="submission" date="2015-04" db="UniProtKB">
        <authorList>
            <consortium name="EnsemblPlants"/>
        </authorList>
    </citation>
    <scope>IDENTIFICATION</scope>
    <source>
        <strain evidence="2">SL10</strain>
    </source>
</reference>
<organism evidence="2">
    <name type="scientific">Oryza nivara</name>
    <name type="common">Indian wild rice</name>
    <name type="synonym">Oryza sativa f. spontanea</name>
    <dbReference type="NCBI Taxonomy" id="4536"/>
    <lineage>
        <taxon>Eukaryota</taxon>
        <taxon>Viridiplantae</taxon>
        <taxon>Streptophyta</taxon>
        <taxon>Embryophyta</taxon>
        <taxon>Tracheophyta</taxon>
        <taxon>Spermatophyta</taxon>
        <taxon>Magnoliopsida</taxon>
        <taxon>Liliopsida</taxon>
        <taxon>Poales</taxon>
        <taxon>Poaceae</taxon>
        <taxon>BOP clade</taxon>
        <taxon>Oryzoideae</taxon>
        <taxon>Oryzeae</taxon>
        <taxon>Oryzinae</taxon>
        <taxon>Oryza</taxon>
    </lineage>
</organism>
<dbReference type="Gramene" id="ONIVA03G26060.3">
    <property type="protein sequence ID" value="ONIVA03G26060.3"/>
    <property type="gene ID" value="ONIVA03G26060"/>
</dbReference>
<name>A0A0E0GQ57_ORYNI</name>
<sequence>MYVIACCHRSEILSGWFCTRSHDPRLLLHKRGGLGWTVHPQVQGPQAMAQQALELLQRGSSRRTEQRRGMRQSHLPRRKRCHHKLRDGQLLRRGGRSLQAGHCVRVHGSKLAHV</sequence>
<dbReference type="AlphaFoldDB" id="A0A0E0GQ57"/>
<accession>A0A0E0GQ57</accession>
<keyword evidence="3" id="KW-1185">Reference proteome</keyword>
<protein>
    <submittedName>
        <fullName evidence="2">Uncharacterized protein</fullName>
    </submittedName>
</protein>
<reference evidence="2" key="2">
    <citation type="submission" date="2018-04" db="EMBL/GenBank/DDBJ databases">
        <title>OnivRS2 (Oryza nivara Reference Sequence Version 2).</title>
        <authorList>
            <person name="Zhang J."/>
            <person name="Kudrna D."/>
            <person name="Lee S."/>
            <person name="Talag J."/>
            <person name="Rajasekar S."/>
            <person name="Welchert J."/>
            <person name="Hsing Y.-I."/>
            <person name="Wing R.A."/>
        </authorList>
    </citation>
    <scope>NUCLEOTIDE SEQUENCE [LARGE SCALE GENOMIC DNA]</scope>
    <source>
        <strain evidence="2">SL10</strain>
    </source>
</reference>
<dbReference type="HOGENOM" id="CLU_2125082_0_0_1"/>
<proteinExistence type="predicted"/>